<dbReference type="GO" id="GO:0097272">
    <property type="term" value="P:ammonium homeostasis"/>
    <property type="evidence" value="ECO:0007669"/>
    <property type="project" value="TreeGrafter"/>
</dbReference>
<feature type="transmembrane region" description="Helical" evidence="8">
    <location>
        <begin position="129"/>
        <end position="150"/>
    </location>
</feature>
<gene>
    <name evidence="10" type="ORF">K7J14_11440</name>
</gene>
<evidence type="ECO:0000256" key="8">
    <source>
        <dbReference type="RuleBase" id="RU362002"/>
    </source>
</evidence>
<evidence type="ECO:0000313" key="11">
    <source>
        <dbReference type="Proteomes" id="UP001198163"/>
    </source>
</evidence>
<dbReference type="PANTHER" id="PTHR11730">
    <property type="entry name" value="AMMONIUM TRANSPORTER"/>
    <property type="match status" value="1"/>
</dbReference>
<evidence type="ECO:0000256" key="6">
    <source>
        <dbReference type="ARBA" id="ARBA00023136"/>
    </source>
</evidence>
<comment type="subcellular location">
    <subcellularLocation>
        <location evidence="8">Cell membrane</location>
        <topology evidence="8">Multi-pass membrane protein</topology>
    </subcellularLocation>
    <subcellularLocation>
        <location evidence="1">Membrane</location>
        <topology evidence="1">Multi-pass membrane protein</topology>
    </subcellularLocation>
</comment>
<dbReference type="Gene3D" id="1.10.3430.10">
    <property type="entry name" value="Ammonium transporter AmtB like domains"/>
    <property type="match status" value="1"/>
</dbReference>
<protein>
    <recommendedName>
        <fullName evidence="8">Ammonium transporter</fullName>
    </recommendedName>
</protein>
<feature type="transmembrane region" description="Helical" evidence="8">
    <location>
        <begin position="360"/>
        <end position="378"/>
    </location>
</feature>
<dbReference type="InterPro" id="IPR029020">
    <property type="entry name" value="Ammonium/urea_transptr"/>
</dbReference>
<dbReference type="Proteomes" id="UP001198163">
    <property type="component" value="Unassembled WGS sequence"/>
</dbReference>
<feature type="domain" description="Ammonium transporter AmtB-like" evidence="9">
    <location>
        <begin position="13"/>
        <end position="405"/>
    </location>
</feature>
<organism evidence="10 11">
    <name type="scientific">Teretinema zuelzerae</name>
    <dbReference type="NCBI Taxonomy" id="156"/>
    <lineage>
        <taxon>Bacteria</taxon>
        <taxon>Pseudomonadati</taxon>
        <taxon>Spirochaetota</taxon>
        <taxon>Spirochaetia</taxon>
        <taxon>Spirochaetales</taxon>
        <taxon>Treponemataceae</taxon>
        <taxon>Teretinema</taxon>
    </lineage>
</organism>
<feature type="transmembrane region" description="Helical" evidence="8">
    <location>
        <begin position="53"/>
        <end position="76"/>
    </location>
</feature>
<evidence type="ECO:0000259" key="9">
    <source>
        <dbReference type="Pfam" id="PF00909"/>
    </source>
</evidence>
<evidence type="ECO:0000256" key="2">
    <source>
        <dbReference type="ARBA" id="ARBA00005887"/>
    </source>
</evidence>
<dbReference type="PROSITE" id="PS01219">
    <property type="entry name" value="AMMONIUM_TRANSP"/>
    <property type="match status" value="1"/>
</dbReference>
<dbReference type="RefSeq" id="WP_230756271.1">
    <property type="nucleotide sequence ID" value="NZ_JAINWA010000003.1"/>
</dbReference>
<name>A0AAE3EIY6_9SPIR</name>
<keyword evidence="4 8" id="KW-0812">Transmembrane</keyword>
<dbReference type="SUPFAM" id="SSF111352">
    <property type="entry name" value="Ammonium transporter"/>
    <property type="match status" value="1"/>
</dbReference>
<keyword evidence="6 8" id="KW-0472">Membrane</keyword>
<evidence type="ECO:0000256" key="1">
    <source>
        <dbReference type="ARBA" id="ARBA00004141"/>
    </source>
</evidence>
<evidence type="ECO:0000256" key="5">
    <source>
        <dbReference type="ARBA" id="ARBA00022989"/>
    </source>
</evidence>
<keyword evidence="5 8" id="KW-1133">Transmembrane helix</keyword>
<keyword evidence="11" id="KW-1185">Reference proteome</keyword>
<dbReference type="GO" id="GO:0008519">
    <property type="term" value="F:ammonium channel activity"/>
    <property type="evidence" value="ECO:0007669"/>
    <property type="project" value="InterPro"/>
</dbReference>
<evidence type="ECO:0000256" key="4">
    <source>
        <dbReference type="ARBA" id="ARBA00022692"/>
    </source>
</evidence>
<feature type="transmembrane region" description="Helical" evidence="8">
    <location>
        <begin position="12"/>
        <end position="32"/>
    </location>
</feature>
<dbReference type="PANTHER" id="PTHR11730:SF89">
    <property type="entry name" value="AMMONIUM TRANSPORTER SLL0108-RELATED"/>
    <property type="match status" value="1"/>
</dbReference>
<keyword evidence="3 8" id="KW-0813">Transport</keyword>
<comment type="caution">
    <text evidence="10">The sequence shown here is derived from an EMBL/GenBank/DDBJ whole genome shotgun (WGS) entry which is preliminary data.</text>
</comment>
<dbReference type="NCBIfam" id="TIGR00836">
    <property type="entry name" value="amt"/>
    <property type="match status" value="1"/>
</dbReference>
<dbReference type="InterPro" id="IPR024041">
    <property type="entry name" value="NH4_transpt_AmtB-like_dom"/>
</dbReference>
<feature type="transmembrane region" description="Helical" evidence="8">
    <location>
        <begin position="320"/>
        <end position="340"/>
    </location>
</feature>
<dbReference type="EMBL" id="JAINWA010000003">
    <property type="protein sequence ID" value="MCD1655306.1"/>
    <property type="molecule type" value="Genomic_DNA"/>
</dbReference>
<dbReference type="FunFam" id="1.10.3430.10:FF:000008">
    <property type="entry name" value="Ammonium transporter"/>
    <property type="match status" value="1"/>
</dbReference>
<feature type="transmembrane region" description="Helical" evidence="8">
    <location>
        <begin position="264"/>
        <end position="281"/>
    </location>
</feature>
<feature type="transmembrane region" description="Helical" evidence="8">
    <location>
        <begin position="204"/>
        <end position="221"/>
    </location>
</feature>
<dbReference type="InterPro" id="IPR001905">
    <property type="entry name" value="Ammonium_transpt"/>
</dbReference>
<evidence type="ECO:0000256" key="7">
    <source>
        <dbReference type="ARBA" id="ARBA00023177"/>
    </source>
</evidence>
<evidence type="ECO:0000313" key="10">
    <source>
        <dbReference type="EMBL" id="MCD1655306.1"/>
    </source>
</evidence>
<feature type="transmembrane region" description="Helical" evidence="8">
    <location>
        <begin position="233"/>
        <end position="257"/>
    </location>
</feature>
<feature type="transmembrane region" description="Helical" evidence="8">
    <location>
        <begin position="96"/>
        <end position="117"/>
    </location>
</feature>
<dbReference type="GO" id="GO:0005886">
    <property type="term" value="C:plasma membrane"/>
    <property type="evidence" value="ECO:0007669"/>
    <property type="project" value="UniProtKB-SubCell"/>
</dbReference>
<feature type="transmembrane region" description="Helical" evidence="8">
    <location>
        <begin position="287"/>
        <end position="308"/>
    </location>
</feature>
<accession>A0AAE3EIY6</accession>
<proteinExistence type="inferred from homology"/>
<sequence>MELADLVKSIDMLWVLIAAVLVFAMQLGFALVECGFTRSKNAANIIMKNLMDFAIGSLAYYVIGFGLMFGATAYGLLGITGFFRPETMGLGIYDALTPWVFIFFQTVFAATAATIVSGAMAERTQFRAYVIYSFIISLVIYPISGHWAWGGGWLSALGFVDFAGSTVVHSVGGWAALVGAAVLGPRIGKYSASGKPTAIPGHNLPLGAAGVFLLWIGWFGFNPGSTVAVNDRIGYIAMTTNLAAATAAVVTMFLTWFRYGKPDVSMTLNGVLAGLVAITAGCNNVSIYGSIAIGLVAGVLIVFGVEFFDKVVKIDDPVGATSVHLLNGVWGTLAVGLFAVEGGLFYGGGLGLLGVQALGVLAYGAWTVGTTFVLFTILKKTVGLRVPADEEKIGLDIVEHGSTAYPEWGSTHEIRTGITQ</sequence>
<comment type="similarity">
    <text evidence="2 8">Belongs to the ammonia transporter channel (TC 1.A.11.2) family.</text>
</comment>
<dbReference type="InterPro" id="IPR018047">
    <property type="entry name" value="Ammonium_transpt_CS"/>
</dbReference>
<dbReference type="Pfam" id="PF00909">
    <property type="entry name" value="Ammonium_transp"/>
    <property type="match status" value="1"/>
</dbReference>
<keyword evidence="7 8" id="KW-0924">Ammonia transport</keyword>
<evidence type="ECO:0000256" key="3">
    <source>
        <dbReference type="ARBA" id="ARBA00022448"/>
    </source>
</evidence>
<reference evidence="10" key="1">
    <citation type="submission" date="2021-08" db="EMBL/GenBank/DDBJ databases">
        <title>Comparative analyses of Brucepasteria parasyntrophica and Teretinema zuelzerae.</title>
        <authorList>
            <person name="Song Y."/>
            <person name="Brune A."/>
        </authorList>
    </citation>
    <scope>NUCLEOTIDE SEQUENCE</scope>
    <source>
        <strain evidence="10">DSM 1903</strain>
    </source>
</reference>
<dbReference type="AlphaFoldDB" id="A0AAE3EIY6"/>
<feature type="transmembrane region" description="Helical" evidence="8">
    <location>
        <begin position="162"/>
        <end position="183"/>
    </location>
</feature>